<dbReference type="AlphaFoldDB" id="A0A127QG09"/>
<evidence type="ECO:0000313" key="1">
    <source>
        <dbReference type="EMBL" id="AMP08755.1"/>
    </source>
</evidence>
<sequence>MAMPIDAGSASKLPLVDGASASAEKQISTPGSASTAMAVDAVGKREPTDAVERAQIKQKVDDINRQLQLKSVSVQFQIEPGYKDVVLKVVDQQDGKVVLQIPSEEVVRIAKVMDQLKGVLLEKTA</sequence>
<dbReference type="EMBL" id="CP013235">
    <property type="protein sequence ID" value="AMP08755.1"/>
    <property type="molecule type" value="Genomic_DNA"/>
</dbReference>
<organism evidence="1 2">
    <name type="scientific">Collimonas arenae</name>
    <dbReference type="NCBI Taxonomy" id="279058"/>
    <lineage>
        <taxon>Bacteria</taxon>
        <taxon>Pseudomonadati</taxon>
        <taxon>Pseudomonadota</taxon>
        <taxon>Betaproteobacteria</taxon>
        <taxon>Burkholderiales</taxon>
        <taxon>Oxalobacteraceae</taxon>
        <taxon>Collimonas</taxon>
    </lineage>
</organism>
<proteinExistence type="predicted"/>
<protein>
    <submittedName>
        <fullName evidence="1">FlaG family protein</fullName>
    </submittedName>
</protein>
<dbReference type="PANTHER" id="PTHR37166:SF1">
    <property type="entry name" value="PROTEIN FLAG"/>
    <property type="match status" value="1"/>
</dbReference>
<accession>A0A127QG09</accession>
<dbReference type="PATRIC" id="fig|279058.17.peg.1029"/>
<gene>
    <name evidence="1" type="ORF">CAter282_0957</name>
</gene>
<dbReference type="PANTHER" id="PTHR37166">
    <property type="entry name" value="PROTEIN FLAG"/>
    <property type="match status" value="1"/>
</dbReference>
<dbReference type="InterPro" id="IPR005186">
    <property type="entry name" value="FlaG"/>
</dbReference>
<keyword evidence="2" id="KW-1185">Reference proteome</keyword>
<reference evidence="1 2" key="1">
    <citation type="submission" date="2015-11" db="EMBL/GenBank/DDBJ databases">
        <title>Exploring the genomic traits of fungus-feeding bacterial genus Collimonas.</title>
        <authorList>
            <person name="Song C."/>
            <person name="Schmidt R."/>
            <person name="de Jager V."/>
            <person name="Krzyzanowska D."/>
            <person name="Jongedijk E."/>
            <person name="Cankar K."/>
            <person name="Beekwilder J."/>
            <person name="van Veen A."/>
            <person name="de Boer W."/>
            <person name="van Veen J.A."/>
            <person name="Garbeva P."/>
        </authorList>
    </citation>
    <scope>NUCLEOTIDE SEQUENCE [LARGE SCALE GENOMIC DNA]</scope>
    <source>
        <strain evidence="1 2">Ter282</strain>
    </source>
</reference>
<dbReference type="Gene3D" id="3.30.160.170">
    <property type="entry name" value="FlaG-like"/>
    <property type="match status" value="1"/>
</dbReference>
<dbReference type="SUPFAM" id="SSF160214">
    <property type="entry name" value="FlaG-like"/>
    <property type="match status" value="1"/>
</dbReference>
<evidence type="ECO:0000313" key="2">
    <source>
        <dbReference type="Proteomes" id="UP000071778"/>
    </source>
</evidence>
<dbReference type="InterPro" id="IPR035924">
    <property type="entry name" value="FlaG-like_sf"/>
</dbReference>
<dbReference type="Pfam" id="PF03646">
    <property type="entry name" value="FlaG"/>
    <property type="match status" value="1"/>
</dbReference>
<name>A0A127QG09_9BURK</name>
<dbReference type="RefSeq" id="WP_061532467.1">
    <property type="nucleotide sequence ID" value="NZ_CP013233.1"/>
</dbReference>
<dbReference type="Proteomes" id="UP000071778">
    <property type="component" value="Chromosome"/>
</dbReference>